<dbReference type="AlphaFoldDB" id="A0A9P8Q0P8"/>
<evidence type="ECO:0000313" key="2">
    <source>
        <dbReference type="EMBL" id="KAH3682033.1"/>
    </source>
</evidence>
<reference evidence="2" key="1">
    <citation type="journal article" date="2021" name="Open Biol.">
        <title>Shared evolutionary footprints suggest mitochondrial oxidative damage underlies multiple complex I losses in fungi.</title>
        <authorList>
            <person name="Schikora-Tamarit M.A."/>
            <person name="Marcet-Houben M."/>
            <person name="Nosek J."/>
            <person name="Gabaldon T."/>
        </authorList>
    </citation>
    <scope>NUCLEOTIDE SEQUENCE</scope>
    <source>
        <strain evidence="2">CBS2887</strain>
    </source>
</reference>
<gene>
    <name evidence="2" type="ORF">WICPIJ_006998</name>
</gene>
<keyword evidence="3" id="KW-1185">Reference proteome</keyword>
<dbReference type="EMBL" id="JAEUBG010004033">
    <property type="protein sequence ID" value="KAH3682033.1"/>
    <property type="molecule type" value="Genomic_DNA"/>
</dbReference>
<evidence type="ECO:0008006" key="4">
    <source>
        <dbReference type="Google" id="ProtNLM"/>
    </source>
</evidence>
<keyword evidence="1" id="KW-0732">Signal</keyword>
<name>A0A9P8Q0P8_WICPI</name>
<proteinExistence type="predicted"/>
<protein>
    <recommendedName>
        <fullName evidence="4">Secreted protein</fullName>
    </recommendedName>
</protein>
<sequence length="86" mass="9403">MTRTFKFLHLSECFFDLLIFFTSASTSSVASPTPVYECNVNPLILQAANPVEAQTPIAPGDPAYFCLSLVIKALKRMDLPVPAEPV</sequence>
<feature type="chain" id="PRO_5040319936" description="Secreted protein" evidence="1">
    <location>
        <begin position="25"/>
        <end position="86"/>
    </location>
</feature>
<evidence type="ECO:0000256" key="1">
    <source>
        <dbReference type="SAM" id="SignalP"/>
    </source>
</evidence>
<organism evidence="2 3">
    <name type="scientific">Wickerhamomyces pijperi</name>
    <name type="common">Yeast</name>
    <name type="synonym">Pichia pijperi</name>
    <dbReference type="NCBI Taxonomy" id="599730"/>
    <lineage>
        <taxon>Eukaryota</taxon>
        <taxon>Fungi</taxon>
        <taxon>Dikarya</taxon>
        <taxon>Ascomycota</taxon>
        <taxon>Saccharomycotina</taxon>
        <taxon>Saccharomycetes</taxon>
        <taxon>Phaffomycetales</taxon>
        <taxon>Wickerhamomycetaceae</taxon>
        <taxon>Wickerhamomyces</taxon>
    </lineage>
</organism>
<accession>A0A9P8Q0P8</accession>
<comment type="caution">
    <text evidence="2">The sequence shown here is derived from an EMBL/GenBank/DDBJ whole genome shotgun (WGS) entry which is preliminary data.</text>
</comment>
<evidence type="ECO:0000313" key="3">
    <source>
        <dbReference type="Proteomes" id="UP000774326"/>
    </source>
</evidence>
<dbReference type="Proteomes" id="UP000774326">
    <property type="component" value="Unassembled WGS sequence"/>
</dbReference>
<feature type="signal peptide" evidence="1">
    <location>
        <begin position="1"/>
        <end position="24"/>
    </location>
</feature>
<reference evidence="2" key="2">
    <citation type="submission" date="2021-01" db="EMBL/GenBank/DDBJ databases">
        <authorList>
            <person name="Schikora-Tamarit M.A."/>
        </authorList>
    </citation>
    <scope>NUCLEOTIDE SEQUENCE</scope>
    <source>
        <strain evidence="2">CBS2887</strain>
    </source>
</reference>